<dbReference type="Proteomes" id="UP001295740">
    <property type="component" value="Unassembled WGS sequence"/>
</dbReference>
<keyword evidence="2" id="KW-1185">Reference proteome</keyword>
<organism evidence="1 2">
    <name type="scientific">Anthostomella pinea</name>
    <dbReference type="NCBI Taxonomy" id="933095"/>
    <lineage>
        <taxon>Eukaryota</taxon>
        <taxon>Fungi</taxon>
        <taxon>Dikarya</taxon>
        <taxon>Ascomycota</taxon>
        <taxon>Pezizomycotina</taxon>
        <taxon>Sordariomycetes</taxon>
        <taxon>Xylariomycetidae</taxon>
        <taxon>Xylariales</taxon>
        <taxon>Xylariaceae</taxon>
        <taxon>Anthostomella</taxon>
    </lineage>
</organism>
<protein>
    <submittedName>
        <fullName evidence="1">Uu.00g082380.m01.CDS01</fullName>
    </submittedName>
</protein>
<name>A0AAI8YJI8_9PEZI</name>
<evidence type="ECO:0000313" key="1">
    <source>
        <dbReference type="EMBL" id="CAJ2507052.1"/>
    </source>
</evidence>
<gene>
    <name evidence="1" type="ORF">KHLLAP_LOCUS7520</name>
</gene>
<evidence type="ECO:0000313" key="2">
    <source>
        <dbReference type="Proteomes" id="UP001295740"/>
    </source>
</evidence>
<dbReference type="EMBL" id="CAUWAG010000010">
    <property type="protein sequence ID" value="CAJ2507052.1"/>
    <property type="molecule type" value="Genomic_DNA"/>
</dbReference>
<proteinExistence type="predicted"/>
<comment type="caution">
    <text evidence="1">The sequence shown here is derived from an EMBL/GenBank/DDBJ whole genome shotgun (WGS) entry which is preliminary data.</text>
</comment>
<sequence>MQHCKNHPGCKEVHRRDEFNLFLVCPECQKKGHPYAQYSDRYKKPKESKKP</sequence>
<accession>A0AAI8YJI8</accession>
<reference evidence="1" key="1">
    <citation type="submission" date="2023-10" db="EMBL/GenBank/DDBJ databases">
        <authorList>
            <person name="Hackl T."/>
        </authorList>
    </citation>
    <scope>NUCLEOTIDE SEQUENCE</scope>
</reference>
<dbReference type="AlphaFoldDB" id="A0AAI8YJI8"/>